<gene>
    <name evidence="2" type="ORF">DFR70_103388</name>
</gene>
<evidence type="ECO:0000313" key="2">
    <source>
        <dbReference type="EMBL" id="PXX66639.1"/>
    </source>
</evidence>
<keyword evidence="2" id="KW-0808">Transferase</keyword>
<dbReference type="InterPro" id="IPR000719">
    <property type="entry name" value="Prot_kinase_dom"/>
</dbReference>
<protein>
    <submittedName>
        <fullName evidence="2">Protein kinase-like protein</fullName>
    </submittedName>
</protein>
<evidence type="ECO:0000313" key="3">
    <source>
        <dbReference type="Proteomes" id="UP000247569"/>
    </source>
</evidence>
<reference evidence="2 3" key="1">
    <citation type="submission" date="2018-05" db="EMBL/GenBank/DDBJ databases">
        <title>Genomic Encyclopedia of Type Strains, Phase IV (KMG-IV): sequencing the most valuable type-strain genomes for metagenomic binning, comparative biology and taxonomic classification.</title>
        <authorList>
            <person name="Goeker M."/>
        </authorList>
    </citation>
    <scope>NUCLEOTIDE SEQUENCE [LARGE SCALE GENOMIC DNA]</scope>
    <source>
        <strain evidence="2 3">DSM 44704</strain>
    </source>
</reference>
<organism evidence="2 3">
    <name type="scientific">Nocardia tenerifensis</name>
    <dbReference type="NCBI Taxonomy" id="228006"/>
    <lineage>
        <taxon>Bacteria</taxon>
        <taxon>Bacillati</taxon>
        <taxon>Actinomycetota</taxon>
        <taxon>Actinomycetes</taxon>
        <taxon>Mycobacteriales</taxon>
        <taxon>Nocardiaceae</taxon>
        <taxon>Nocardia</taxon>
    </lineage>
</organism>
<evidence type="ECO:0000259" key="1">
    <source>
        <dbReference type="PROSITE" id="PS50011"/>
    </source>
</evidence>
<dbReference type="SMART" id="SM00220">
    <property type="entry name" value="S_TKc"/>
    <property type="match status" value="1"/>
</dbReference>
<dbReference type="Pfam" id="PF25816">
    <property type="entry name" value="RamC_N"/>
    <property type="match status" value="1"/>
</dbReference>
<feature type="domain" description="Protein kinase" evidence="1">
    <location>
        <begin position="128"/>
        <end position="417"/>
    </location>
</feature>
<name>A0A318K4U6_9NOCA</name>
<dbReference type="CDD" id="cd04791">
    <property type="entry name" value="LanC_SerThrkinase"/>
    <property type="match status" value="1"/>
</dbReference>
<keyword evidence="2" id="KW-0418">Kinase</keyword>
<dbReference type="InterPro" id="IPR011009">
    <property type="entry name" value="Kinase-like_dom_sf"/>
</dbReference>
<comment type="caution">
    <text evidence="2">The sequence shown here is derived from an EMBL/GenBank/DDBJ whole genome shotgun (WGS) entry which is preliminary data.</text>
</comment>
<dbReference type="Pfam" id="PF00069">
    <property type="entry name" value="Pkinase"/>
    <property type="match status" value="1"/>
</dbReference>
<proteinExistence type="predicted"/>
<dbReference type="Proteomes" id="UP000247569">
    <property type="component" value="Unassembled WGS sequence"/>
</dbReference>
<dbReference type="EMBL" id="QJKF01000003">
    <property type="protein sequence ID" value="PXX66639.1"/>
    <property type="molecule type" value="Genomic_DNA"/>
</dbReference>
<dbReference type="Gene3D" id="1.10.510.10">
    <property type="entry name" value="Transferase(Phosphotransferase) domain 1"/>
    <property type="match status" value="1"/>
</dbReference>
<dbReference type="PROSITE" id="PS50011">
    <property type="entry name" value="PROTEIN_KINASE_DOM"/>
    <property type="match status" value="1"/>
</dbReference>
<dbReference type="SUPFAM" id="SSF158745">
    <property type="entry name" value="LanC-like"/>
    <property type="match status" value="1"/>
</dbReference>
<keyword evidence="3" id="KW-1185">Reference proteome</keyword>
<sequence>MPFKYVSSIPQYRLYNSKHANRSTAGKLVTIYPRIDLLEQTLRRLDDHLRHIEGPHILSDVRWSNGPVFVRFGAFKRMEHDGKFCVLRPDGSWDEDRRQPWFILPDWVTVPDFLKPAVDRKELYDVPFNVESVIRQSNAGGVYSAYMIATGEEVVVKEGRRHAGYTRDAADGHARIRHEAEVLRRLAGAEATPRVVWEGDVGGHYMVALSKMVGMTLERWIVLNMPLYSSLPKDWQEYASRCNQIVNRLIDAVAGINAADVVHGDIHPQNILVDPSNLSIAIIDFETATSLVGMLTRAINAPGYTVPDEIETSHADRYAITKLITDMLTARVEHEDITDERYNWALPVLLEQISAKNGSAPAAMLQMIETRRRILVDIGLHEKSDIEPPVANFIAKLRADMPAVMAASQSRFGHLPVHYSVFEDELSGVGLGFAGHAIALYPERDESLIIGITNEAQRSTRVGMFDGLCGSVYGLLRLGAETDAVALIDGVDLLGSAPSMRVFDGAAGILIAALKAEAYGAVVKKISSNLQRDIGEVARQYLAATGMDHKVRSIRTNRFVLQNSGLMYGDLGLAWLFAEAYIRFGSTLFIDAMNHALMSELRSYEFTPGGGLQFEDNGRLLPYLATGSAGFGVVLHDIPADLVNPAVSAVIPDLITACAPTFSASCGLFNGYSGLFYGRNGLKKFMGADLAPLADLDTSVRAMAVYTSFEAWAVPSDENFRVTTDFATGASGIIHVANMVRSGYYGLLQPLQT</sequence>
<dbReference type="InterPro" id="IPR058053">
    <property type="entry name" value="RamC_C"/>
</dbReference>
<dbReference type="GO" id="GO:0005524">
    <property type="term" value="F:ATP binding"/>
    <property type="evidence" value="ECO:0007669"/>
    <property type="project" value="InterPro"/>
</dbReference>
<dbReference type="GO" id="GO:0004672">
    <property type="term" value="F:protein kinase activity"/>
    <property type="evidence" value="ECO:0007669"/>
    <property type="project" value="InterPro"/>
</dbReference>
<dbReference type="AlphaFoldDB" id="A0A318K4U6"/>
<accession>A0A318K4U6</accession>
<dbReference type="InterPro" id="IPR057929">
    <property type="entry name" value="RamC_N"/>
</dbReference>
<dbReference type="SUPFAM" id="SSF56112">
    <property type="entry name" value="Protein kinase-like (PK-like)"/>
    <property type="match status" value="1"/>
</dbReference>
<dbReference type="Gene3D" id="1.50.10.20">
    <property type="match status" value="1"/>
</dbReference>